<name>A0A0F5JWH1_9BURK</name>
<evidence type="ECO:0000313" key="2">
    <source>
        <dbReference type="EMBL" id="KKB61592.1"/>
    </source>
</evidence>
<proteinExistence type="predicted"/>
<dbReference type="AlphaFoldDB" id="A0A0F5JWH1"/>
<dbReference type="PATRIC" id="fig|28092.6.peg.5225"/>
<reference evidence="2 3" key="1">
    <citation type="submission" date="2015-03" db="EMBL/GenBank/DDBJ databases">
        <title>Draft Genome Sequence of Burkholderia andropogonis type strain ICMP2807, isolated from Sorghum bicolor.</title>
        <authorList>
            <person name="Lopes-Santos L."/>
            <person name="Castro D.B."/>
            <person name="Ottoboni L.M."/>
            <person name="Park D."/>
            <person name="Weirc B.S."/>
            <person name="Destefano S.A."/>
        </authorList>
    </citation>
    <scope>NUCLEOTIDE SEQUENCE [LARGE SCALE GENOMIC DNA]</scope>
    <source>
        <strain evidence="2 3">ICMP2807</strain>
    </source>
</reference>
<comment type="caution">
    <text evidence="2">The sequence shown here is derived from an EMBL/GenBank/DDBJ whole genome shotgun (WGS) entry which is preliminary data.</text>
</comment>
<sequence>MQYASYGVSHGPCETLTTMRRDCMLDLERLTAHPDEATPDDVLELIRLLTLARAGLPHYGTSDGSGTPATPDGEIGDIKSVARQ</sequence>
<evidence type="ECO:0000313" key="3">
    <source>
        <dbReference type="Proteomes" id="UP000033618"/>
    </source>
</evidence>
<dbReference type="Proteomes" id="UP000033618">
    <property type="component" value="Unassembled WGS sequence"/>
</dbReference>
<dbReference type="EMBL" id="LAQU01000037">
    <property type="protein sequence ID" value="KKB61592.1"/>
    <property type="molecule type" value="Genomic_DNA"/>
</dbReference>
<protein>
    <submittedName>
        <fullName evidence="2">Uncharacterized protein</fullName>
    </submittedName>
</protein>
<keyword evidence="3" id="KW-1185">Reference proteome</keyword>
<gene>
    <name evidence="2" type="ORF">WM40_22235</name>
</gene>
<organism evidence="2 3">
    <name type="scientific">Robbsia andropogonis</name>
    <dbReference type="NCBI Taxonomy" id="28092"/>
    <lineage>
        <taxon>Bacteria</taxon>
        <taxon>Pseudomonadati</taxon>
        <taxon>Pseudomonadota</taxon>
        <taxon>Betaproteobacteria</taxon>
        <taxon>Burkholderiales</taxon>
        <taxon>Burkholderiaceae</taxon>
        <taxon>Robbsia</taxon>
    </lineage>
</organism>
<accession>A0A0F5JWH1</accession>
<feature type="region of interest" description="Disordered" evidence="1">
    <location>
        <begin position="57"/>
        <end position="84"/>
    </location>
</feature>
<evidence type="ECO:0000256" key="1">
    <source>
        <dbReference type="SAM" id="MobiDB-lite"/>
    </source>
</evidence>